<dbReference type="NCBIfam" id="TIGR00155">
    <property type="entry name" value="pqiA_fam"/>
    <property type="match status" value="1"/>
</dbReference>
<dbReference type="AlphaFoldDB" id="A0A103RHH3"/>
<dbReference type="InterPro" id="IPR051800">
    <property type="entry name" value="PqiA-PqiB_transport"/>
</dbReference>
<feature type="transmembrane region" description="Helical" evidence="9">
    <location>
        <begin position="402"/>
        <end position="421"/>
    </location>
</feature>
<evidence type="ECO:0000256" key="6">
    <source>
        <dbReference type="ARBA" id="ARBA00022989"/>
    </source>
</evidence>
<evidence type="ECO:0000256" key="3">
    <source>
        <dbReference type="ARBA" id="ARBA00022475"/>
    </source>
</evidence>
<dbReference type="PANTHER" id="PTHR30462:SF3">
    <property type="entry name" value="INTERMEMBRANE TRANSPORT PROTEIN PQIA"/>
    <property type="match status" value="1"/>
</dbReference>
<dbReference type="Pfam" id="PF04403">
    <property type="entry name" value="PqiA"/>
    <property type="match status" value="2"/>
</dbReference>
<accession>A0A103RHH3</accession>
<feature type="transmembrane region" description="Helical" evidence="9">
    <location>
        <begin position="376"/>
        <end position="396"/>
    </location>
</feature>
<evidence type="ECO:0000313" key="10">
    <source>
        <dbReference type="EMBL" id="KVG67901.1"/>
    </source>
</evidence>
<name>A0A103RHH3_9BURK</name>
<dbReference type="EMBL" id="LOXM01000119">
    <property type="protein sequence ID" value="KVG67901.1"/>
    <property type="molecule type" value="Genomic_DNA"/>
</dbReference>
<keyword evidence="5 9" id="KW-0812">Transmembrane</keyword>
<keyword evidence="3" id="KW-1003">Cell membrane</keyword>
<evidence type="ECO:0000256" key="7">
    <source>
        <dbReference type="ARBA" id="ARBA00023136"/>
    </source>
</evidence>
<dbReference type="Proteomes" id="UP000064029">
    <property type="component" value="Unassembled WGS sequence"/>
</dbReference>
<keyword evidence="7 9" id="KW-0472">Membrane</keyword>
<dbReference type="OrthoDB" id="9800207at2"/>
<feature type="transmembrane region" description="Helical" evidence="9">
    <location>
        <begin position="327"/>
        <end position="355"/>
    </location>
</feature>
<comment type="similarity">
    <text evidence="2">Belongs to the PqiA family.</text>
</comment>
<sequence length="444" mass="47628">MKSDNLVACHECDLLLQRPPRLRALTAHCPRCRARVSGAAHGRRSLDRMCALTVAALVTCCVAQAFPIVALDASGIASHATLGDAVRALWSNGQPLVAALVSCTTMLFPILELAAWLYLLVPLRAGRVPSHFASVLRGIHRLRPWSMVEVLMLGVLITIVKLTSLAHVLAGPALFAFAGLTVMLCLLSTIEPARLWEAHDELAALQPGDADHTKPPRPDMTRHAAPRATESSGSAGMTARAAGWIACHLCSRVQPAHTCDQHCTRCGSPLHARRPHSVARTGALAAAAALLYIPANLLPVMHATSLGRAEDDTILGGVAYFWTSGDWALAVIVFIASVLVPMLKLAILAFQAIAAHRGVQWRPLERARLHRMVERVGRWSMLDVFVVALTIALVHFGSFADITPGPGALAFGAVVVLTMCASMQFDPRLIWDGAPRPTAAHHQP</sequence>
<evidence type="ECO:0000313" key="11">
    <source>
        <dbReference type="Proteomes" id="UP000064029"/>
    </source>
</evidence>
<dbReference type="InterPro" id="IPR005219">
    <property type="entry name" value="PqiA-like_proteobact"/>
</dbReference>
<feature type="transmembrane region" description="Helical" evidence="9">
    <location>
        <begin position="51"/>
        <end position="76"/>
    </location>
</feature>
<evidence type="ECO:0000256" key="8">
    <source>
        <dbReference type="SAM" id="MobiDB-lite"/>
    </source>
</evidence>
<dbReference type="RefSeq" id="WP_059751971.1">
    <property type="nucleotide sequence ID" value="NZ_LOXM01000119.1"/>
</dbReference>
<evidence type="ECO:0000256" key="1">
    <source>
        <dbReference type="ARBA" id="ARBA00004429"/>
    </source>
</evidence>
<dbReference type="GO" id="GO:0005886">
    <property type="term" value="C:plasma membrane"/>
    <property type="evidence" value="ECO:0007669"/>
    <property type="project" value="UniProtKB-SubCell"/>
</dbReference>
<evidence type="ECO:0000256" key="9">
    <source>
        <dbReference type="SAM" id="Phobius"/>
    </source>
</evidence>
<comment type="subcellular location">
    <subcellularLocation>
        <location evidence="1">Cell inner membrane</location>
        <topology evidence="1">Multi-pass membrane protein</topology>
    </subcellularLocation>
</comment>
<reference evidence="10 11" key="1">
    <citation type="submission" date="2015-11" db="EMBL/GenBank/DDBJ databases">
        <title>Expanding the genomic diversity of Burkholderia species for the development of highly accurate diagnostics.</title>
        <authorList>
            <person name="Sahl J."/>
            <person name="Keim P."/>
            <person name="Wagner D."/>
        </authorList>
    </citation>
    <scope>NUCLEOTIDE SEQUENCE [LARGE SCALE GENOMIC DNA]</scope>
    <source>
        <strain evidence="10 11">MSMB2036</strain>
    </source>
</reference>
<proteinExistence type="inferred from homology"/>
<evidence type="ECO:0000256" key="2">
    <source>
        <dbReference type="ARBA" id="ARBA00007555"/>
    </source>
</evidence>
<keyword evidence="6 9" id="KW-1133">Transmembrane helix</keyword>
<protein>
    <submittedName>
        <fullName evidence="10">PqiA protein</fullName>
    </submittedName>
</protein>
<keyword evidence="4" id="KW-0997">Cell inner membrane</keyword>
<feature type="transmembrane region" description="Helical" evidence="9">
    <location>
        <begin position="283"/>
        <end position="307"/>
    </location>
</feature>
<feature type="region of interest" description="Disordered" evidence="8">
    <location>
        <begin position="206"/>
        <end position="234"/>
    </location>
</feature>
<feature type="compositionally biased region" description="Basic and acidic residues" evidence="8">
    <location>
        <begin position="209"/>
        <end position="222"/>
    </location>
</feature>
<feature type="transmembrane region" description="Helical" evidence="9">
    <location>
        <begin position="142"/>
        <end position="160"/>
    </location>
</feature>
<evidence type="ECO:0000256" key="5">
    <source>
        <dbReference type="ARBA" id="ARBA00022692"/>
    </source>
</evidence>
<feature type="transmembrane region" description="Helical" evidence="9">
    <location>
        <begin position="96"/>
        <end position="121"/>
    </location>
</feature>
<gene>
    <name evidence="10" type="ORF">WJ33_25395</name>
</gene>
<evidence type="ECO:0000256" key="4">
    <source>
        <dbReference type="ARBA" id="ARBA00022519"/>
    </source>
</evidence>
<dbReference type="InterPro" id="IPR007498">
    <property type="entry name" value="PqiA-like"/>
</dbReference>
<feature type="transmembrane region" description="Helical" evidence="9">
    <location>
        <begin position="166"/>
        <end position="187"/>
    </location>
</feature>
<dbReference type="PANTHER" id="PTHR30462">
    <property type="entry name" value="INTERMEMBRANE TRANSPORT PROTEIN PQIB-RELATED"/>
    <property type="match status" value="1"/>
</dbReference>
<comment type="caution">
    <text evidence="10">The sequence shown here is derived from an EMBL/GenBank/DDBJ whole genome shotgun (WGS) entry which is preliminary data.</text>
</comment>
<organism evidence="10 11">
    <name type="scientific">Burkholderia ubonensis</name>
    <dbReference type="NCBI Taxonomy" id="101571"/>
    <lineage>
        <taxon>Bacteria</taxon>
        <taxon>Pseudomonadati</taxon>
        <taxon>Pseudomonadota</taxon>
        <taxon>Betaproteobacteria</taxon>
        <taxon>Burkholderiales</taxon>
        <taxon>Burkholderiaceae</taxon>
        <taxon>Burkholderia</taxon>
        <taxon>Burkholderia cepacia complex</taxon>
    </lineage>
</organism>